<gene>
    <name evidence="3" type="ORF">DBV39_01150</name>
</gene>
<proteinExistence type="predicted"/>
<dbReference type="PANTHER" id="PTHR45947">
    <property type="entry name" value="SULFOQUINOVOSYL TRANSFERASE SQD2"/>
    <property type="match status" value="1"/>
</dbReference>
<accession>A0A2R4XFG7</accession>
<dbReference type="RefSeq" id="WP_108619993.1">
    <property type="nucleotide sequence ID" value="NZ_CP028901.1"/>
</dbReference>
<dbReference type="InterPro" id="IPR050194">
    <property type="entry name" value="Glycosyltransferase_grp1"/>
</dbReference>
<dbReference type="InterPro" id="IPR001296">
    <property type="entry name" value="Glyco_trans_1"/>
</dbReference>
<dbReference type="KEGG" id="boz:DBV39_01150"/>
<evidence type="ECO:0000313" key="4">
    <source>
        <dbReference type="Proteomes" id="UP000244571"/>
    </source>
</evidence>
<keyword evidence="4" id="KW-1185">Reference proteome</keyword>
<organism evidence="3 4">
    <name type="scientific">Orrella marina</name>
    <dbReference type="NCBI Taxonomy" id="2163011"/>
    <lineage>
        <taxon>Bacteria</taxon>
        <taxon>Pseudomonadati</taxon>
        <taxon>Pseudomonadota</taxon>
        <taxon>Betaproteobacteria</taxon>
        <taxon>Burkholderiales</taxon>
        <taxon>Alcaligenaceae</taxon>
        <taxon>Orrella</taxon>
    </lineage>
</organism>
<dbReference type="Proteomes" id="UP000244571">
    <property type="component" value="Chromosome"/>
</dbReference>
<keyword evidence="3" id="KW-0808">Transferase</keyword>
<protein>
    <submittedName>
        <fullName evidence="3">Group 1 glycosyl transferase</fullName>
    </submittedName>
</protein>
<dbReference type="OrthoDB" id="8779556at2"/>
<dbReference type="Pfam" id="PF00534">
    <property type="entry name" value="Glycos_transf_1"/>
    <property type="match status" value="1"/>
</dbReference>
<dbReference type="Gene3D" id="3.40.50.2000">
    <property type="entry name" value="Glycogen Phosphorylase B"/>
    <property type="match status" value="2"/>
</dbReference>
<evidence type="ECO:0000259" key="1">
    <source>
        <dbReference type="Pfam" id="PF00534"/>
    </source>
</evidence>
<evidence type="ECO:0000313" key="3">
    <source>
        <dbReference type="EMBL" id="AWB32552.1"/>
    </source>
</evidence>
<name>A0A2R4XFG7_9BURK</name>
<feature type="domain" description="Glycosyltransferase subfamily 4-like N-terminal" evidence="2">
    <location>
        <begin position="34"/>
        <end position="172"/>
    </location>
</feature>
<reference evidence="3 4" key="1">
    <citation type="submission" date="2018-04" db="EMBL/GenBank/DDBJ databases">
        <title>Bordetella sp. HZ20 isolated from seawater.</title>
        <authorList>
            <person name="Sun C."/>
        </authorList>
    </citation>
    <scope>NUCLEOTIDE SEQUENCE [LARGE SCALE GENOMIC DNA]</scope>
    <source>
        <strain evidence="3 4">HZ20</strain>
    </source>
</reference>
<sequence length="350" mass="38812">MTFESFNKLVSKYLSKREAPLHILIPVFFKAAHGGLHENILATARHLIISGHSATIVCPPGSFSDSLAEYGIGVVRTNYANYDDLLQSVLDLHRQRPISLVHAHPFASRKFGLVVAERLNIPFVLTIHGKYTDDLSSYESKVATVLTVSSVIRDYLLQESQISPERMVNIPNVPDQKLFSPRESSGEVEREGSSEKIRISLVSRLDQDKQFILDVFSDAVEYASSQFSGLIDWIVVGDGTQSEKFQLRLDKVRGENPVSFVGWLEGQELRDAYRSSSCVIAPGRCAIEAMACAVPVIAVGSKGYTGLVCDENWQTGVYTNFGGVGNKHSEYCPEDVQKDLYRVLASATYR</sequence>
<dbReference type="PANTHER" id="PTHR45947:SF3">
    <property type="entry name" value="SULFOQUINOVOSYL TRANSFERASE SQD2"/>
    <property type="match status" value="1"/>
</dbReference>
<dbReference type="InterPro" id="IPR028098">
    <property type="entry name" value="Glyco_trans_4-like_N"/>
</dbReference>
<dbReference type="EMBL" id="CP028901">
    <property type="protein sequence ID" value="AWB32552.1"/>
    <property type="molecule type" value="Genomic_DNA"/>
</dbReference>
<dbReference type="SUPFAM" id="SSF53756">
    <property type="entry name" value="UDP-Glycosyltransferase/glycogen phosphorylase"/>
    <property type="match status" value="1"/>
</dbReference>
<dbReference type="AlphaFoldDB" id="A0A2R4XFG7"/>
<evidence type="ECO:0000259" key="2">
    <source>
        <dbReference type="Pfam" id="PF13439"/>
    </source>
</evidence>
<feature type="domain" description="Glycosyl transferase family 1" evidence="1">
    <location>
        <begin position="231"/>
        <end position="317"/>
    </location>
</feature>
<dbReference type="Pfam" id="PF13439">
    <property type="entry name" value="Glyco_transf_4"/>
    <property type="match status" value="1"/>
</dbReference>
<dbReference type="GO" id="GO:0016757">
    <property type="term" value="F:glycosyltransferase activity"/>
    <property type="evidence" value="ECO:0007669"/>
    <property type="project" value="InterPro"/>
</dbReference>